<evidence type="ECO:0000256" key="4">
    <source>
        <dbReference type="ARBA" id="ARBA00022692"/>
    </source>
</evidence>
<dbReference type="GO" id="GO:0000155">
    <property type="term" value="F:phosphorelay sensor kinase activity"/>
    <property type="evidence" value="ECO:0007669"/>
    <property type="project" value="InterPro"/>
</dbReference>
<dbReference type="InterPro" id="IPR003594">
    <property type="entry name" value="HATPase_dom"/>
</dbReference>
<dbReference type="InterPro" id="IPR025201">
    <property type="entry name" value="KdpD_TM"/>
</dbReference>
<evidence type="ECO:0000256" key="3">
    <source>
        <dbReference type="ARBA" id="ARBA00022679"/>
    </source>
</evidence>
<proteinExistence type="predicted"/>
<dbReference type="CDD" id="cd00075">
    <property type="entry name" value="HATPase"/>
    <property type="match status" value="1"/>
</dbReference>
<evidence type="ECO:0000256" key="5">
    <source>
        <dbReference type="ARBA" id="ARBA00022741"/>
    </source>
</evidence>
<dbReference type="CDD" id="cd00082">
    <property type="entry name" value="HisKA"/>
    <property type="match status" value="1"/>
</dbReference>
<organism evidence="13">
    <name type="scientific">freshwater metagenome</name>
    <dbReference type="NCBI Taxonomy" id="449393"/>
    <lineage>
        <taxon>unclassified sequences</taxon>
        <taxon>metagenomes</taxon>
        <taxon>ecological metagenomes</taxon>
    </lineage>
</organism>
<dbReference type="SMART" id="SM00388">
    <property type="entry name" value="HisKA"/>
    <property type="match status" value="1"/>
</dbReference>
<feature type="transmembrane region" description="Helical" evidence="11">
    <location>
        <begin position="6"/>
        <end position="25"/>
    </location>
</feature>
<evidence type="ECO:0000256" key="8">
    <source>
        <dbReference type="ARBA" id="ARBA00022989"/>
    </source>
</evidence>
<dbReference type="InterPro" id="IPR036097">
    <property type="entry name" value="HisK_dim/P_sf"/>
</dbReference>
<gene>
    <name evidence="13" type="ORF">UFOPK3331_01786</name>
</gene>
<dbReference type="Pfam" id="PF00512">
    <property type="entry name" value="HisKA"/>
    <property type="match status" value="1"/>
</dbReference>
<evidence type="ECO:0000259" key="12">
    <source>
        <dbReference type="PROSITE" id="PS50109"/>
    </source>
</evidence>
<evidence type="ECO:0000256" key="10">
    <source>
        <dbReference type="ARBA" id="ARBA00023136"/>
    </source>
</evidence>
<keyword evidence="4 11" id="KW-0812">Transmembrane</keyword>
<dbReference type="SMART" id="SM00387">
    <property type="entry name" value="HATPase_c"/>
    <property type="match status" value="1"/>
</dbReference>
<comment type="subcellular location">
    <subcellularLocation>
        <location evidence="1">Membrane</location>
        <topology evidence="1">Multi-pass membrane protein</topology>
    </subcellularLocation>
</comment>
<reference evidence="13" key="1">
    <citation type="submission" date="2020-05" db="EMBL/GenBank/DDBJ databases">
        <authorList>
            <person name="Chiriac C."/>
            <person name="Salcher M."/>
            <person name="Ghai R."/>
            <person name="Kavagutti S V."/>
        </authorList>
    </citation>
    <scope>NUCLEOTIDE SEQUENCE</scope>
</reference>
<dbReference type="GO" id="GO:0005524">
    <property type="term" value="F:ATP binding"/>
    <property type="evidence" value="ECO:0007669"/>
    <property type="project" value="UniProtKB-KW"/>
</dbReference>
<keyword evidence="6" id="KW-0418">Kinase</keyword>
<dbReference type="PROSITE" id="PS51257">
    <property type="entry name" value="PROKAR_LIPOPROTEIN"/>
    <property type="match status" value="1"/>
</dbReference>
<dbReference type="GO" id="GO:0005886">
    <property type="term" value="C:plasma membrane"/>
    <property type="evidence" value="ECO:0007669"/>
    <property type="project" value="TreeGrafter"/>
</dbReference>
<keyword evidence="9" id="KW-0902">Two-component regulatory system</keyword>
<dbReference type="PANTHER" id="PTHR45569:SF1">
    <property type="entry name" value="SENSOR PROTEIN KDPD"/>
    <property type="match status" value="1"/>
</dbReference>
<evidence type="ECO:0000313" key="13">
    <source>
        <dbReference type="EMBL" id="CAB4346255.1"/>
    </source>
</evidence>
<dbReference type="Gene3D" id="1.20.120.620">
    <property type="entry name" value="Backbone structure of the membrane domain of e. Coli histidine kinase receptor kdpd"/>
    <property type="match status" value="1"/>
</dbReference>
<evidence type="ECO:0000256" key="9">
    <source>
        <dbReference type="ARBA" id="ARBA00023012"/>
    </source>
</evidence>
<protein>
    <submittedName>
        <fullName evidence="13">Unannotated protein</fullName>
    </submittedName>
</protein>
<keyword evidence="3" id="KW-0808">Transferase</keyword>
<evidence type="ECO:0000256" key="11">
    <source>
        <dbReference type="SAM" id="Phobius"/>
    </source>
</evidence>
<keyword evidence="5" id="KW-0547">Nucleotide-binding</keyword>
<feature type="transmembrane region" description="Helical" evidence="11">
    <location>
        <begin position="86"/>
        <end position="107"/>
    </location>
</feature>
<dbReference type="PANTHER" id="PTHR45569">
    <property type="entry name" value="SENSOR PROTEIN KDPD"/>
    <property type="match status" value="1"/>
</dbReference>
<dbReference type="InterPro" id="IPR005467">
    <property type="entry name" value="His_kinase_dom"/>
</dbReference>
<dbReference type="Gene3D" id="3.30.565.10">
    <property type="entry name" value="Histidine kinase-like ATPase, C-terminal domain"/>
    <property type="match status" value="1"/>
</dbReference>
<dbReference type="InterPro" id="IPR036890">
    <property type="entry name" value="HATPase_C_sf"/>
</dbReference>
<dbReference type="InterPro" id="IPR004358">
    <property type="entry name" value="Sig_transdc_His_kin-like_C"/>
</dbReference>
<evidence type="ECO:0000256" key="1">
    <source>
        <dbReference type="ARBA" id="ARBA00004141"/>
    </source>
</evidence>
<dbReference type="InterPro" id="IPR003661">
    <property type="entry name" value="HisK_dim/P_dom"/>
</dbReference>
<dbReference type="SUPFAM" id="SSF47384">
    <property type="entry name" value="Homodimeric domain of signal transducing histidine kinase"/>
    <property type="match status" value="1"/>
</dbReference>
<keyword evidence="10 11" id="KW-0472">Membrane</keyword>
<evidence type="ECO:0000256" key="2">
    <source>
        <dbReference type="ARBA" id="ARBA00022553"/>
    </source>
</evidence>
<keyword evidence="2" id="KW-0597">Phosphoprotein</keyword>
<accession>A0A6J5ZVZ0</accession>
<dbReference type="Pfam" id="PF13493">
    <property type="entry name" value="DUF4118"/>
    <property type="match status" value="1"/>
</dbReference>
<dbReference type="InterPro" id="IPR052023">
    <property type="entry name" value="Histidine_kinase_KdpD"/>
</dbReference>
<dbReference type="Pfam" id="PF02518">
    <property type="entry name" value="HATPase_c"/>
    <property type="match status" value="1"/>
</dbReference>
<sequence>MQRRRLLSSAGFSLACIPLLTVALAHLKPAPNLPTDLLLFLGIVVGAALIGGFVAGVATAIVSFPVINWFLTVPLHTFRIEGGEDFAALTVFFFVAIVVSALVDQVAKRSADAERARDEAAEFAITAAKAEAASEGDRLRTAILRAVSHDLRTPLASIKASSTSLLQDDIEWSNEARKDFALTIDEEADRLDRIVGNLLDLSRLDAGVVQPDFIAVRVSTALHDALSSLGPIRCNFESKFSDPDLEVTADSVLLERVLANIASNAVRHGSSNGPIQITAHQNGDLVHITVADHGPGMSSEDRVRAFEPFMQLGDQSGGAGTGLGLAVAKGFTEAMNGFIHLEETPGGGLTAIISLQSSAQASVIRSQPFTAR</sequence>
<keyword evidence="8 11" id="KW-1133">Transmembrane helix</keyword>
<keyword evidence="7" id="KW-0067">ATP-binding</keyword>
<evidence type="ECO:0000256" key="7">
    <source>
        <dbReference type="ARBA" id="ARBA00022840"/>
    </source>
</evidence>
<dbReference type="SUPFAM" id="SSF55874">
    <property type="entry name" value="ATPase domain of HSP90 chaperone/DNA topoisomerase II/histidine kinase"/>
    <property type="match status" value="1"/>
</dbReference>
<feature type="transmembrane region" description="Helical" evidence="11">
    <location>
        <begin position="37"/>
        <end position="66"/>
    </location>
</feature>
<dbReference type="PRINTS" id="PR00344">
    <property type="entry name" value="BCTRLSENSOR"/>
</dbReference>
<dbReference type="EMBL" id="CAESAL010000098">
    <property type="protein sequence ID" value="CAB4346255.1"/>
    <property type="molecule type" value="Genomic_DNA"/>
</dbReference>
<dbReference type="PROSITE" id="PS50109">
    <property type="entry name" value="HIS_KIN"/>
    <property type="match status" value="1"/>
</dbReference>
<name>A0A6J5ZVZ0_9ZZZZ</name>
<dbReference type="Gene3D" id="1.10.287.130">
    <property type="match status" value="1"/>
</dbReference>
<dbReference type="AlphaFoldDB" id="A0A6J5ZVZ0"/>
<evidence type="ECO:0000256" key="6">
    <source>
        <dbReference type="ARBA" id="ARBA00022777"/>
    </source>
</evidence>
<dbReference type="InterPro" id="IPR038318">
    <property type="entry name" value="KdpD_sf"/>
</dbReference>
<feature type="domain" description="Histidine kinase" evidence="12">
    <location>
        <begin position="146"/>
        <end position="359"/>
    </location>
</feature>